<dbReference type="AlphaFoldDB" id="U9SJD3"/>
<proteinExistence type="predicted"/>
<gene>
    <name evidence="1" type="ORF">GLOINDRAFT_13863</name>
</gene>
<name>U9SJD3_RHIID</name>
<reference evidence="1" key="1">
    <citation type="submission" date="2013-07" db="EMBL/GenBank/DDBJ databases">
        <title>The genome of an arbuscular mycorrhizal fungus provides insights into the evolution of the oldest plant symbiosis.</title>
        <authorList>
            <consortium name="DOE Joint Genome Institute"/>
            <person name="Tisserant E."/>
            <person name="Malbreil M."/>
            <person name="Kuo A."/>
            <person name="Kohler A."/>
            <person name="Symeonidi A."/>
            <person name="Balestrini R."/>
            <person name="Charron P."/>
            <person name="Duensing N."/>
            <person name="Frei-dit-Frey N."/>
            <person name="Gianinazzi-Pearson V."/>
            <person name="Gilbert B."/>
            <person name="Handa Y."/>
            <person name="Hijri M."/>
            <person name="Kaul R."/>
            <person name="Kawaguchi M."/>
            <person name="Krajinski F."/>
            <person name="Lammers P."/>
            <person name="Lapierre D."/>
            <person name="Masclaux F.G."/>
            <person name="Murat C."/>
            <person name="Morin E."/>
            <person name="Ndikumana S."/>
            <person name="Pagni M."/>
            <person name="Petitpierre D."/>
            <person name="Requena N."/>
            <person name="Rosikiewicz P."/>
            <person name="Riley R."/>
            <person name="Saito K."/>
            <person name="San Clemente H."/>
            <person name="Shapiro H."/>
            <person name="van Tuinen D."/>
            <person name="Becard G."/>
            <person name="Bonfante P."/>
            <person name="Paszkowski U."/>
            <person name="Shachar-Hill Y."/>
            <person name="Young J.P."/>
            <person name="Sanders I.R."/>
            <person name="Henrissat B."/>
            <person name="Rensing S.A."/>
            <person name="Grigoriev I.V."/>
            <person name="Corradi N."/>
            <person name="Roux C."/>
            <person name="Martin F."/>
        </authorList>
    </citation>
    <scope>NUCLEOTIDE SEQUENCE</scope>
    <source>
        <strain evidence="1">DAOM 197198</strain>
    </source>
</reference>
<evidence type="ECO:0000313" key="1">
    <source>
        <dbReference type="EMBL" id="ERZ95196.1"/>
    </source>
</evidence>
<accession>U9SJD3</accession>
<dbReference type="EMBL" id="KI301423">
    <property type="protein sequence ID" value="ERZ95196.1"/>
    <property type="molecule type" value="Genomic_DNA"/>
</dbReference>
<dbReference type="HOGENOM" id="CLU_2759136_0_0_1"/>
<organism evidence="1">
    <name type="scientific">Rhizophagus irregularis (strain DAOM 181602 / DAOM 197198 / MUCL 43194)</name>
    <name type="common">Arbuscular mycorrhizal fungus</name>
    <name type="synonym">Glomus intraradices</name>
    <dbReference type="NCBI Taxonomy" id="747089"/>
    <lineage>
        <taxon>Eukaryota</taxon>
        <taxon>Fungi</taxon>
        <taxon>Fungi incertae sedis</taxon>
        <taxon>Mucoromycota</taxon>
        <taxon>Glomeromycotina</taxon>
        <taxon>Glomeromycetes</taxon>
        <taxon>Glomerales</taxon>
        <taxon>Glomeraceae</taxon>
        <taxon>Rhizophagus</taxon>
    </lineage>
</organism>
<sequence>MSNRLPENRIIDDMIYKEGLAYFTDNHFTDRITYITDGIISLTGSPTMTGSPTSFHRQDHFTERITNNQT</sequence>
<protein>
    <submittedName>
        <fullName evidence="1">Uncharacterized protein</fullName>
    </submittedName>
</protein>